<dbReference type="InParanoid" id="A0A7M7MAQ5"/>
<dbReference type="GeneID" id="111244934"/>
<dbReference type="AlphaFoldDB" id="A0A7M7MAQ5"/>
<evidence type="ECO:0000256" key="2">
    <source>
        <dbReference type="SAM" id="Phobius"/>
    </source>
</evidence>
<evidence type="ECO:0000313" key="3">
    <source>
        <dbReference type="EnsemblMetazoa" id="XP_022648307"/>
    </source>
</evidence>
<keyword evidence="4" id="KW-1185">Reference proteome</keyword>
<feature type="transmembrane region" description="Helical" evidence="2">
    <location>
        <begin position="576"/>
        <end position="596"/>
    </location>
</feature>
<proteinExistence type="predicted"/>
<organism evidence="3 4">
    <name type="scientific">Varroa destructor</name>
    <name type="common">Honeybee mite</name>
    <dbReference type="NCBI Taxonomy" id="109461"/>
    <lineage>
        <taxon>Eukaryota</taxon>
        <taxon>Metazoa</taxon>
        <taxon>Ecdysozoa</taxon>
        <taxon>Arthropoda</taxon>
        <taxon>Chelicerata</taxon>
        <taxon>Arachnida</taxon>
        <taxon>Acari</taxon>
        <taxon>Parasitiformes</taxon>
        <taxon>Mesostigmata</taxon>
        <taxon>Gamasina</taxon>
        <taxon>Dermanyssoidea</taxon>
        <taxon>Varroidae</taxon>
        <taxon>Varroa</taxon>
    </lineage>
</organism>
<sequence length="609" mass="65482">MRLSAQSAASLPPAVCVQRIPTLSTNVQKQQLSNQEKQQRQPNRKLQLKPHQQLTQILRHLLLVPGQQQQQQQPPPPPPPVLLWKPREHQQANRRCSSNSVSFDHYYYCNCSDENITETATRKKQGYLNSILNCRRAARKSASSKSPPQRTSKAAPLVKPRSPQSCTRCSTGMAGSVAGWPKSWVDPDQAQANNLQEEEQDDGTGIISQLLVGGKPFSRILAAFLRSPPSRSPLSTPAHTTSSVASTVALTAITNIPPSTAAAAASITARQFHHQLQQRHVSAASPLVESLLHQQQQQLQYHTAQHQELLQQLNPLYLLDDSSFQQQTSSIFVQPFSAAGAAAAAQAESIASVEPSPLPPSNSARRVVESAADVVQNTVDTVTTQIEGLLQPTVVTVIGNNNTSNNSLHRDLSYDGTSAIFSATSSTVSSSSITTSSSSSYFAPSLHRAILKVGRTAAEAASDAAADHHQLASISGATVQTGAAPFSLNSASATGTTPVGPLSPLNATLTHDYVGGLLDGGKGSDLLNATFSARPTAHVAYNDNANSWWRNFIPRPSMSPEEVRAQYYATYDPMTGVRIAATLGAIMSLFALFLIFKARCKSIRSRLNL</sequence>
<keyword evidence="2" id="KW-1133">Transmembrane helix</keyword>
<feature type="region of interest" description="Disordered" evidence="1">
    <location>
        <begin position="27"/>
        <end position="47"/>
    </location>
</feature>
<dbReference type="OrthoDB" id="6505468at2759"/>
<dbReference type="KEGG" id="vde:111244934"/>
<keyword evidence="2" id="KW-0472">Membrane</keyword>
<name>A0A7M7MAQ5_VARDE</name>
<evidence type="ECO:0000313" key="4">
    <source>
        <dbReference type="Proteomes" id="UP000594260"/>
    </source>
</evidence>
<accession>A0A7M7MAQ5</accession>
<protein>
    <submittedName>
        <fullName evidence="3">Uncharacterized protein</fullName>
    </submittedName>
</protein>
<evidence type="ECO:0000256" key="1">
    <source>
        <dbReference type="SAM" id="MobiDB-lite"/>
    </source>
</evidence>
<keyword evidence="2" id="KW-0812">Transmembrane</keyword>
<dbReference type="EnsemblMetazoa" id="XM_022792572">
    <property type="protein sequence ID" value="XP_022648307"/>
    <property type="gene ID" value="LOC111244934"/>
</dbReference>
<reference evidence="3" key="1">
    <citation type="submission" date="2021-01" db="UniProtKB">
        <authorList>
            <consortium name="EnsemblMetazoa"/>
        </authorList>
    </citation>
    <scope>IDENTIFICATION</scope>
</reference>
<dbReference type="RefSeq" id="XP_022648307.1">
    <property type="nucleotide sequence ID" value="XM_022792572.1"/>
</dbReference>
<feature type="region of interest" description="Disordered" evidence="1">
    <location>
        <begin position="138"/>
        <end position="168"/>
    </location>
</feature>
<dbReference type="Proteomes" id="UP000594260">
    <property type="component" value="Unplaced"/>
</dbReference>